<protein>
    <submittedName>
        <fullName evidence="1">NAD(+)/NADH kinase</fullName>
    </submittedName>
</protein>
<organism evidence="1 2">
    <name type="scientific">Actinospica acidithermotolerans</name>
    <dbReference type="NCBI Taxonomy" id="2828514"/>
    <lineage>
        <taxon>Bacteria</taxon>
        <taxon>Bacillati</taxon>
        <taxon>Actinomycetota</taxon>
        <taxon>Actinomycetes</taxon>
        <taxon>Catenulisporales</taxon>
        <taxon>Actinospicaceae</taxon>
        <taxon>Actinospica</taxon>
    </lineage>
</organism>
<keyword evidence="1" id="KW-0418">Kinase</keyword>
<dbReference type="Proteomes" id="UP000676325">
    <property type="component" value="Unassembled WGS sequence"/>
</dbReference>
<evidence type="ECO:0000313" key="1">
    <source>
        <dbReference type="EMBL" id="MBR7830830.1"/>
    </source>
</evidence>
<comment type="caution">
    <text evidence="1">The sequence shown here is derived from an EMBL/GenBank/DDBJ whole genome shotgun (WGS) entry which is preliminary data.</text>
</comment>
<gene>
    <name evidence="1" type="ORF">KDK95_31290</name>
</gene>
<keyword evidence="2" id="KW-1185">Reference proteome</keyword>
<accession>A0A941EHL3</accession>
<dbReference type="EMBL" id="JAGSOH010000159">
    <property type="protein sequence ID" value="MBR7830830.1"/>
    <property type="molecule type" value="Genomic_DNA"/>
</dbReference>
<keyword evidence="1" id="KW-0808">Transferase</keyword>
<dbReference type="AlphaFoldDB" id="A0A941EHL3"/>
<proteinExistence type="predicted"/>
<dbReference type="Gene3D" id="3.40.50.10330">
    <property type="entry name" value="Probable inorganic polyphosphate/atp-NAD kinase, domain 1"/>
    <property type="match status" value="1"/>
</dbReference>
<dbReference type="InterPro" id="IPR017438">
    <property type="entry name" value="ATP-NAD_kinase_N"/>
</dbReference>
<sequence>MTLAPRVVVVHRRTEREQIVREQGTWEQAKFQAKRHKSSVALSAVAARFDASERALQTVSNAIPSAWRRGAVEREDLDRFLFEPEDLVVVVGQDGLVANVAKYLTTQPVIGIDPNPGSGLGVLTRHRPSACAHLLQAVADHRAAEEHRTMAEAVVDDRSSGLSLTALNEIYLGSPTHQSARYELT</sequence>
<dbReference type="SUPFAM" id="SSF111331">
    <property type="entry name" value="NAD kinase/diacylglycerol kinase-like"/>
    <property type="match status" value="1"/>
</dbReference>
<dbReference type="InterPro" id="IPR016064">
    <property type="entry name" value="NAD/diacylglycerol_kinase_sf"/>
</dbReference>
<feature type="non-terminal residue" evidence="1">
    <location>
        <position position="185"/>
    </location>
</feature>
<dbReference type="GO" id="GO:0016301">
    <property type="term" value="F:kinase activity"/>
    <property type="evidence" value="ECO:0007669"/>
    <property type="project" value="UniProtKB-KW"/>
</dbReference>
<name>A0A941EHL3_9ACTN</name>
<evidence type="ECO:0000313" key="2">
    <source>
        <dbReference type="Proteomes" id="UP000676325"/>
    </source>
</evidence>
<reference evidence="1" key="1">
    <citation type="submission" date="2021-04" db="EMBL/GenBank/DDBJ databases">
        <title>Genome based classification of Actinospica acidithermotolerans sp. nov., an actinobacterium isolated from an Indonesian hot spring.</title>
        <authorList>
            <person name="Kusuma A.B."/>
            <person name="Putra K.E."/>
            <person name="Nafisah S."/>
            <person name="Loh J."/>
            <person name="Nouioui I."/>
            <person name="Goodfellow M."/>
        </authorList>
    </citation>
    <scope>NUCLEOTIDE SEQUENCE</scope>
    <source>
        <strain evidence="1">MGRD01-02</strain>
    </source>
</reference>